<evidence type="ECO:0000256" key="3">
    <source>
        <dbReference type="ARBA" id="ARBA00022748"/>
    </source>
</evidence>
<evidence type="ECO:0000256" key="5">
    <source>
        <dbReference type="ARBA" id="ARBA00023136"/>
    </source>
</evidence>
<feature type="transmembrane region" description="Helical" evidence="6">
    <location>
        <begin position="258"/>
        <end position="273"/>
    </location>
</feature>
<keyword evidence="2 6" id="KW-0812">Transmembrane</keyword>
<comment type="subcellular location">
    <subcellularLocation>
        <location evidence="1">Membrane</location>
        <topology evidence="1">Multi-pass membrane protein</topology>
    </subcellularLocation>
    <subcellularLocation>
        <location evidence="6">Plastid</location>
        <location evidence="6">Chloroplast thylakoid membrane</location>
        <topology evidence="6">Multi-pass membrane protein</topology>
    </subcellularLocation>
</comment>
<reference evidence="8" key="1">
    <citation type="journal article" date="2021" name="ACS Synth. Biol.">
        <title>Construction of DNA Tools for Hyperexpression in Marchantia Chloroplasts.</title>
        <authorList>
            <person name="Frangedakis E."/>
            <person name="Guzman-Chavez F."/>
            <person name="Rebmann M."/>
            <person name="Markel K."/>
            <person name="Yu Y."/>
            <person name="Perraki A."/>
            <person name="Tse S.W."/>
            <person name="Liu Y."/>
            <person name="Rever J."/>
            <person name="Sauret-Gueto S."/>
            <person name="Goffinet B."/>
            <person name="Schneider H."/>
            <person name="Haseloff J."/>
        </authorList>
    </citation>
    <scope>NUCLEOTIDE SEQUENCE</scope>
</reference>
<keyword evidence="3 6" id="KW-0201">Cytochrome c-type biogenesis</keyword>
<dbReference type="AlphaFoldDB" id="A0A8F3BEG8"/>
<dbReference type="GO" id="GO:0020037">
    <property type="term" value="F:heme binding"/>
    <property type="evidence" value="ECO:0007669"/>
    <property type="project" value="InterPro"/>
</dbReference>
<feature type="domain" description="Cytochrome c assembly protein" evidence="7">
    <location>
        <begin position="68"/>
        <end position="310"/>
    </location>
</feature>
<dbReference type="InterPro" id="IPR045062">
    <property type="entry name" value="Cyt_c_biogenesis_CcsA/CcmC"/>
</dbReference>
<keyword evidence="8" id="KW-0934">Plastid</keyword>
<comment type="similarity">
    <text evidence="6">Belongs to the CcmF/CycK/Ccl1/NrfE/CcsA family.</text>
</comment>
<dbReference type="PANTHER" id="PTHR30071:SF1">
    <property type="entry name" value="CYTOCHROME B_B6 PROTEIN-RELATED"/>
    <property type="match status" value="1"/>
</dbReference>
<geneLocation type="chloroplast" evidence="8"/>
<comment type="subunit">
    <text evidence="6">May interact with Ccs1.</text>
</comment>
<evidence type="ECO:0000313" key="8">
    <source>
        <dbReference type="EMBL" id="QWW93070.1"/>
    </source>
</evidence>
<evidence type="ECO:0000256" key="2">
    <source>
        <dbReference type="ARBA" id="ARBA00022692"/>
    </source>
</evidence>
<feature type="transmembrane region" description="Helical" evidence="6">
    <location>
        <begin position="220"/>
        <end position="243"/>
    </location>
</feature>
<dbReference type="GO" id="GO:0005886">
    <property type="term" value="C:plasma membrane"/>
    <property type="evidence" value="ECO:0007669"/>
    <property type="project" value="TreeGrafter"/>
</dbReference>
<evidence type="ECO:0000256" key="1">
    <source>
        <dbReference type="ARBA" id="ARBA00004141"/>
    </source>
</evidence>
<dbReference type="HAMAP" id="MF_01391">
    <property type="entry name" value="CytC_CcsA"/>
    <property type="match status" value="1"/>
</dbReference>
<dbReference type="InterPro" id="IPR017562">
    <property type="entry name" value="Cyt_c_biogenesis_CcsA"/>
</dbReference>
<dbReference type="GO" id="GO:0009535">
    <property type="term" value="C:chloroplast thylakoid membrane"/>
    <property type="evidence" value="ECO:0007669"/>
    <property type="project" value="UniProtKB-SubCell"/>
</dbReference>
<comment type="function">
    <text evidence="6">Required during biogenesis of c-type cytochromes (cytochrome c6 and cytochrome f) at the step of heme attachment.</text>
</comment>
<protein>
    <recommendedName>
        <fullName evidence="6">Cytochrome c biogenesis protein CcsA</fullName>
    </recommendedName>
</protein>
<sequence length="316" mass="36415">MTFLNLEQKLTHISLFSPSLAIPIFWGKSFYTTLDKISFLEKITMKIAFFRTTSFLLTRWASSTHFPLSNLYESFMFLSWSFIPIHFILKDENGNPSLGIITAPSAVLVQGFATLGLPKEMKESIFLVPSSQSYWSIMHVTMMILSYATLLCGSSLAITFLIILVTKQKYFSILTFPINLPILYNPFHQLENEMILHGGQKMFFFINFRKWQLIKKLDNWSYRIISLGFPLLTIGIIPGAVWANETWGSYWNWDPKETWALITWLLFAIYLHTRMIEGWQGKKPAIIASLGSFIVWICYLGVNSLGKGLHSYGWLI</sequence>
<gene>
    <name evidence="6 8" type="primary">ccsA</name>
</gene>
<dbReference type="Pfam" id="PF01578">
    <property type="entry name" value="Cytochrom_C_asm"/>
    <property type="match status" value="1"/>
</dbReference>
<evidence type="ECO:0000256" key="6">
    <source>
        <dbReference type="HAMAP-Rule" id="MF_01391"/>
    </source>
</evidence>
<dbReference type="EMBL" id="MW429509">
    <property type="protein sequence ID" value="QWW93070.1"/>
    <property type="molecule type" value="Genomic_DNA"/>
</dbReference>
<dbReference type="InterPro" id="IPR002541">
    <property type="entry name" value="Cyt_c_assembly"/>
</dbReference>
<feature type="transmembrane region" description="Helical" evidence="6">
    <location>
        <begin position="137"/>
        <end position="165"/>
    </location>
</feature>
<keyword evidence="6" id="KW-0793">Thylakoid</keyword>
<keyword evidence="4 6" id="KW-1133">Transmembrane helix</keyword>
<dbReference type="PANTHER" id="PTHR30071">
    <property type="entry name" value="HEME EXPORTER PROTEIN C"/>
    <property type="match status" value="1"/>
</dbReference>
<proteinExistence type="inferred from homology"/>
<comment type="caution">
    <text evidence="6">Lacks conserved residue(s) required for the propagation of feature annotation.</text>
</comment>
<name>A0A8F3BEG8_9MARC</name>
<dbReference type="NCBIfam" id="TIGR03144">
    <property type="entry name" value="cytochr_II_ccsB"/>
    <property type="match status" value="1"/>
</dbReference>
<dbReference type="GO" id="GO:0017004">
    <property type="term" value="P:cytochrome complex assembly"/>
    <property type="evidence" value="ECO:0007669"/>
    <property type="project" value="UniProtKB-UniRule"/>
</dbReference>
<accession>A0A8F3BEG8</accession>
<organism evidence="8">
    <name type="scientific">Cyathodium smaragdinum</name>
    <dbReference type="NCBI Taxonomy" id="2846787"/>
    <lineage>
        <taxon>Eukaryota</taxon>
        <taxon>Viridiplantae</taxon>
        <taxon>Streptophyta</taxon>
        <taxon>Embryophyta</taxon>
        <taxon>Marchantiophyta</taxon>
        <taxon>Marchantiopsida</taxon>
        <taxon>Marchantiidae</taxon>
        <taxon>Marchantiales</taxon>
        <taxon>Cyathodiaceae</taxon>
        <taxon>Cyathodium</taxon>
    </lineage>
</organism>
<keyword evidence="8" id="KW-0150">Chloroplast</keyword>
<evidence type="ECO:0000259" key="7">
    <source>
        <dbReference type="Pfam" id="PF01578"/>
    </source>
</evidence>
<evidence type="ECO:0000256" key="4">
    <source>
        <dbReference type="ARBA" id="ARBA00022989"/>
    </source>
</evidence>
<keyword evidence="5 6" id="KW-0472">Membrane</keyword>
<feature type="transmembrane region" description="Helical" evidence="6">
    <location>
        <begin position="285"/>
        <end position="302"/>
    </location>
</feature>